<dbReference type="RefSeq" id="WP_129654655.1">
    <property type="nucleotide sequence ID" value="NZ_ML142911.1"/>
</dbReference>
<keyword evidence="1" id="KW-0472">Membrane</keyword>
<name>A0A444VK35_9FLAO</name>
<evidence type="ECO:0000313" key="3">
    <source>
        <dbReference type="Proteomes" id="UP000290261"/>
    </source>
</evidence>
<comment type="caution">
    <text evidence="2">The sequence shown here is derived from an EMBL/GenBank/DDBJ whole genome shotgun (WGS) entry which is preliminary data.</text>
</comment>
<accession>A0A444VK35</accession>
<dbReference type="EMBL" id="JJMP01000007">
    <property type="protein sequence ID" value="RYC51070.1"/>
    <property type="molecule type" value="Genomic_DNA"/>
</dbReference>
<feature type="transmembrane region" description="Helical" evidence="1">
    <location>
        <begin position="97"/>
        <end position="114"/>
    </location>
</feature>
<feature type="transmembrane region" description="Helical" evidence="1">
    <location>
        <begin position="56"/>
        <end position="76"/>
    </location>
</feature>
<keyword evidence="1" id="KW-1133">Transmembrane helix</keyword>
<organism evidence="2 3">
    <name type="scientific">Flagellimonas olearia</name>
    <dbReference type="NCBI Taxonomy" id="552546"/>
    <lineage>
        <taxon>Bacteria</taxon>
        <taxon>Pseudomonadati</taxon>
        <taxon>Bacteroidota</taxon>
        <taxon>Flavobacteriia</taxon>
        <taxon>Flavobacteriales</taxon>
        <taxon>Flavobacteriaceae</taxon>
        <taxon>Flagellimonas</taxon>
    </lineage>
</organism>
<protein>
    <submittedName>
        <fullName evidence="2">Uncharacterized protein</fullName>
    </submittedName>
</protein>
<gene>
    <name evidence="2" type="ORF">DN53_15675</name>
</gene>
<evidence type="ECO:0000313" key="2">
    <source>
        <dbReference type="EMBL" id="RYC51070.1"/>
    </source>
</evidence>
<dbReference type="AlphaFoldDB" id="A0A444VK35"/>
<feature type="transmembrane region" description="Helical" evidence="1">
    <location>
        <begin position="12"/>
        <end position="36"/>
    </location>
</feature>
<keyword evidence="3" id="KW-1185">Reference proteome</keyword>
<dbReference type="Proteomes" id="UP000290261">
    <property type="component" value="Unassembled WGS sequence"/>
</dbReference>
<evidence type="ECO:0000256" key="1">
    <source>
        <dbReference type="SAM" id="Phobius"/>
    </source>
</evidence>
<sequence length="166" mass="18762">MKNATTPITPNSFIKTLSFLHMGIMAGPVILGIFFYTQVQNSHLDFSDSGDAFLAIIPLIAITGIFLGGFIFNKMIGSIPKDLDLRQKLARFQTASIIKYAFLEGPALFGIVIFHNTQNLAYLIIAAFLIFYLFLQRPTRDKVERHLDLRGEEKSKFNRYDQPLGE</sequence>
<keyword evidence="1" id="KW-0812">Transmembrane</keyword>
<proteinExistence type="predicted"/>
<reference evidence="2 3" key="1">
    <citation type="submission" date="2014-04" db="EMBL/GenBank/DDBJ databases">
        <title>Whole genome of Muricauda olearia.</title>
        <authorList>
            <person name="Zhang X.-H."/>
            <person name="Tang K."/>
        </authorList>
    </citation>
    <scope>NUCLEOTIDE SEQUENCE [LARGE SCALE GENOMIC DNA]</scope>
    <source>
        <strain evidence="2 3">Th120</strain>
    </source>
</reference>
<feature type="transmembrane region" description="Helical" evidence="1">
    <location>
        <begin position="120"/>
        <end position="135"/>
    </location>
</feature>